<dbReference type="InterPro" id="IPR011335">
    <property type="entry name" value="Restrct_endonuc-II-like"/>
</dbReference>
<proteinExistence type="predicted"/>
<dbReference type="AlphaFoldDB" id="A0A5B8ULW2"/>
<name>A0A5B8ULW2_9BACT</name>
<keyword evidence="2" id="KW-0378">Hydrolase</keyword>
<dbReference type="Gene3D" id="3.90.1570.10">
    <property type="entry name" value="tt1808, chain A"/>
    <property type="match status" value="1"/>
</dbReference>
<dbReference type="OrthoDB" id="9808428at2"/>
<evidence type="ECO:0000259" key="1">
    <source>
        <dbReference type="Pfam" id="PF05685"/>
    </source>
</evidence>
<keyword evidence="2" id="KW-0255">Endonuclease</keyword>
<dbReference type="Proteomes" id="UP000321204">
    <property type="component" value="Chromosome"/>
</dbReference>
<gene>
    <name evidence="2" type="ORF">FSB75_17710</name>
</gene>
<dbReference type="Pfam" id="PF05685">
    <property type="entry name" value="Uma2"/>
    <property type="match status" value="1"/>
</dbReference>
<dbReference type="KEGG" id="fgg:FSB75_17710"/>
<dbReference type="GO" id="GO:0004519">
    <property type="term" value="F:endonuclease activity"/>
    <property type="evidence" value="ECO:0007669"/>
    <property type="project" value="UniProtKB-KW"/>
</dbReference>
<dbReference type="PANTHER" id="PTHR36558">
    <property type="entry name" value="GLR1098 PROTEIN"/>
    <property type="match status" value="1"/>
</dbReference>
<dbReference type="PANTHER" id="PTHR36558:SF1">
    <property type="entry name" value="RESTRICTION ENDONUCLEASE DOMAIN-CONTAINING PROTEIN-RELATED"/>
    <property type="match status" value="1"/>
</dbReference>
<accession>A0A5B8ULW2</accession>
<organism evidence="2 3">
    <name type="scientific">Flavisolibacter ginsenosidimutans</name>
    <dbReference type="NCBI Taxonomy" id="661481"/>
    <lineage>
        <taxon>Bacteria</taxon>
        <taxon>Pseudomonadati</taxon>
        <taxon>Bacteroidota</taxon>
        <taxon>Chitinophagia</taxon>
        <taxon>Chitinophagales</taxon>
        <taxon>Chitinophagaceae</taxon>
        <taxon>Flavisolibacter</taxon>
    </lineage>
</organism>
<dbReference type="RefSeq" id="WP_146790216.1">
    <property type="nucleotide sequence ID" value="NZ_BAABIO010000003.1"/>
</dbReference>
<dbReference type="InterPro" id="IPR012296">
    <property type="entry name" value="Nuclease_put_TT1808"/>
</dbReference>
<sequence length="179" mass="20746">MSSAVKILPYYTYEDYVQWEGRWELIDGIPYAMSPAPTPKHQMIANTLGALFYLALKNCKHCKAYQFVDFKIAEHTIVQPDISILCRPTTKKFVDFPPSLVVEILSTSTALKDRHAKSTLYRQQDIPFYLIVSTDTEETEVYVLENGEYVLKQKGKEFQYSFQFEEGCEATIDFAEIWK</sequence>
<dbReference type="SUPFAM" id="SSF52980">
    <property type="entry name" value="Restriction endonuclease-like"/>
    <property type="match status" value="1"/>
</dbReference>
<dbReference type="EMBL" id="CP042433">
    <property type="protein sequence ID" value="QEC57661.1"/>
    <property type="molecule type" value="Genomic_DNA"/>
</dbReference>
<dbReference type="CDD" id="cd06260">
    <property type="entry name" value="DUF820-like"/>
    <property type="match status" value="1"/>
</dbReference>
<dbReference type="InterPro" id="IPR008538">
    <property type="entry name" value="Uma2"/>
</dbReference>
<evidence type="ECO:0000313" key="3">
    <source>
        <dbReference type="Proteomes" id="UP000321204"/>
    </source>
</evidence>
<protein>
    <submittedName>
        <fullName evidence="2">Uma2 family endonuclease</fullName>
    </submittedName>
</protein>
<feature type="domain" description="Putative restriction endonuclease" evidence="1">
    <location>
        <begin position="14"/>
        <end position="154"/>
    </location>
</feature>
<keyword evidence="2" id="KW-0540">Nuclease</keyword>
<evidence type="ECO:0000313" key="2">
    <source>
        <dbReference type="EMBL" id="QEC57661.1"/>
    </source>
</evidence>
<reference evidence="2 3" key="1">
    <citation type="journal article" date="2015" name="Int. J. Syst. Evol. Microbiol.">
        <title>Flavisolibacter ginsenosidimutans sp. nov., with ginsenoside-converting activity isolated from soil used for cultivating ginseng.</title>
        <authorList>
            <person name="Zhao Y."/>
            <person name="Liu Q."/>
            <person name="Kang M.S."/>
            <person name="Jin F."/>
            <person name="Yu H."/>
            <person name="Im W.T."/>
        </authorList>
    </citation>
    <scope>NUCLEOTIDE SEQUENCE [LARGE SCALE GENOMIC DNA]</scope>
    <source>
        <strain evidence="2 3">Gsoil 636</strain>
    </source>
</reference>
<keyword evidence="3" id="KW-1185">Reference proteome</keyword>